<dbReference type="Pfam" id="PF04542">
    <property type="entry name" value="Sigma70_r2"/>
    <property type="match status" value="1"/>
</dbReference>
<dbReference type="RefSeq" id="WP_207330858.1">
    <property type="nucleotide sequence ID" value="NZ_JAFMYW010000006.1"/>
</dbReference>
<dbReference type="InterPro" id="IPR014284">
    <property type="entry name" value="RNA_pol_sigma-70_dom"/>
</dbReference>
<accession>A0ABS3JLM9</accession>
<dbReference type="PANTHER" id="PTHR43133">
    <property type="entry name" value="RNA POLYMERASE ECF-TYPE SIGMA FACTO"/>
    <property type="match status" value="1"/>
</dbReference>
<sequence>MRNRYSDEQLILQLASSDTREVDKAVKQLHGQYKDMIVRLVHQNSGTLQDGEELFDDALLGLWQAVQAGRYQPTARIKTYLYQIARNLWLNRIRAASRAVRFTDTESLDDYHLMSLDEPLEHNEAVDAFWEKVRAVGETCYNVLRAYADGYSMQEIAVRFELGTANNAKTIKYNCLKKVGKPLS</sequence>
<dbReference type="EMBL" id="JAFMYW010000006">
    <property type="protein sequence ID" value="MBO0950916.1"/>
    <property type="molecule type" value="Genomic_DNA"/>
</dbReference>
<dbReference type="InterPro" id="IPR013325">
    <property type="entry name" value="RNA_pol_sigma_r2"/>
</dbReference>
<dbReference type="InterPro" id="IPR039425">
    <property type="entry name" value="RNA_pol_sigma-70-like"/>
</dbReference>
<evidence type="ECO:0000256" key="1">
    <source>
        <dbReference type="ARBA" id="ARBA00023015"/>
    </source>
</evidence>
<dbReference type="NCBIfam" id="TIGR02937">
    <property type="entry name" value="sigma70-ECF"/>
    <property type="match status" value="1"/>
</dbReference>
<comment type="caution">
    <text evidence="6">The sequence shown here is derived from an EMBL/GenBank/DDBJ whole genome shotgun (WGS) entry which is preliminary data.</text>
</comment>
<gene>
    <name evidence="6" type="ORF">J2I46_20155</name>
</gene>
<dbReference type="Proteomes" id="UP000664628">
    <property type="component" value="Unassembled WGS sequence"/>
</dbReference>
<keyword evidence="3" id="KW-0238">DNA-binding</keyword>
<dbReference type="SUPFAM" id="SSF88946">
    <property type="entry name" value="Sigma2 domain of RNA polymerase sigma factors"/>
    <property type="match status" value="1"/>
</dbReference>
<proteinExistence type="predicted"/>
<name>A0ABS3JLM9_9BACT</name>
<evidence type="ECO:0000259" key="5">
    <source>
        <dbReference type="Pfam" id="PF04542"/>
    </source>
</evidence>
<dbReference type="InterPro" id="IPR007627">
    <property type="entry name" value="RNA_pol_sigma70_r2"/>
</dbReference>
<keyword evidence="4" id="KW-0804">Transcription</keyword>
<keyword evidence="1" id="KW-0805">Transcription regulation</keyword>
<feature type="domain" description="RNA polymerase sigma-70 region 2" evidence="5">
    <location>
        <begin position="31"/>
        <end position="98"/>
    </location>
</feature>
<evidence type="ECO:0000256" key="4">
    <source>
        <dbReference type="ARBA" id="ARBA00023163"/>
    </source>
</evidence>
<evidence type="ECO:0000256" key="3">
    <source>
        <dbReference type="ARBA" id="ARBA00023125"/>
    </source>
</evidence>
<evidence type="ECO:0000313" key="7">
    <source>
        <dbReference type="Proteomes" id="UP000664628"/>
    </source>
</evidence>
<dbReference type="Gene3D" id="1.10.1740.10">
    <property type="match status" value="1"/>
</dbReference>
<keyword evidence="7" id="KW-1185">Reference proteome</keyword>
<dbReference type="PANTHER" id="PTHR43133:SF8">
    <property type="entry name" value="RNA POLYMERASE SIGMA FACTOR HI_1459-RELATED"/>
    <property type="match status" value="1"/>
</dbReference>
<evidence type="ECO:0000313" key="6">
    <source>
        <dbReference type="EMBL" id="MBO0950916.1"/>
    </source>
</evidence>
<keyword evidence="2" id="KW-0731">Sigma factor</keyword>
<reference evidence="6 7" key="1">
    <citation type="submission" date="2021-03" db="EMBL/GenBank/DDBJ databases">
        <title>Fibrella sp. HMF5405 genome sequencing and assembly.</title>
        <authorList>
            <person name="Kang H."/>
            <person name="Kim H."/>
            <person name="Bae S."/>
            <person name="Joh K."/>
        </authorList>
    </citation>
    <scope>NUCLEOTIDE SEQUENCE [LARGE SCALE GENOMIC DNA]</scope>
    <source>
        <strain evidence="6 7">HMF5405</strain>
    </source>
</reference>
<protein>
    <submittedName>
        <fullName evidence="6">Sigma-70 family RNA polymerase sigma factor</fullName>
    </submittedName>
</protein>
<organism evidence="6 7">
    <name type="scientific">Fibrella forsythiae</name>
    <dbReference type="NCBI Taxonomy" id="2817061"/>
    <lineage>
        <taxon>Bacteria</taxon>
        <taxon>Pseudomonadati</taxon>
        <taxon>Bacteroidota</taxon>
        <taxon>Cytophagia</taxon>
        <taxon>Cytophagales</taxon>
        <taxon>Spirosomataceae</taxon>
        <taxon>Fibrella</taxon>
    </lineage>
</organism>
<evidence type="ECO:0000256" key="2">
    <source>
        <dbReference type="ARBA" id="ARBA00023082"/>
    </source>
</evidence>